<feature type="region of interest" description="Disordered" evidence="1">
    <location>
        <begin position="159"/>
        <end position="197"/>
    </location>
</feature>
<dbReference type="InterPro" id="IPR054343">
    <property type="entry name" value="TY-Chap_M"/>
</dbReference>
<evidence type="ECO:0000313" key="4">
    <source>
        <dbReference type="EMBL" id="MFB9261276.1"/>
    </source>
</evidence>
<evidence type="ECO:0008006" key="6">
    <source>
        <dbReference type="Google" id="ProtNLM"/>
    </source>
</evidence>
<dbReference type="Pfam" id="PF22552">
    <property type="entry name" value="TY-Chap3"/>
    <property type="match status" value="1"/>
</dbReference>
<evidence type="ECO:0000256" key="1">
    <source>
        <dbReference type="SAM" id="MobiDB-lite"/>
    </source>
</evidence>
<dbReference type="Pfam" id="PF22551">
    <property type="entry name" value="TY-Chap1"/>
    <property type="match status" value="1"/>
</dbReference>
<reference evidence="4 5" key="1">
    <citation type="submission" date="2024-09" db="EMBL/GenBank/DDBJ databases">
        <authorList>
            <person name="Sun Q."/>
            <person name="Mori K."/>
        </authorList>
    </citation>
    <scope>NUCLEOTIDE SEQUENCE [LARGE SCALE GENOMIC DNA]</scope>
    <source>
        <strain evidence="4 5">CCM 7659</strain>
    </source>
</reference>
<feature type="domain" description="TY-Chap central" evidence="2">
    <location>
        <begin position="200"/>
        <end position="323"/>
    </location>
</feature>
<organism evidence="4 5">
    <name type="scientific">Dietzia aerolata</name>
    <dbReference type="NCBI Taxonomy" id="595984"/>
    <lineage>
        <taxon>Bacteria</taxon>
        <taxon>Bacillati</taxon>
        <taxon>Actinomycetota</taxon>
        <taxon>Actinomycetes</taxon>
        <taxon>Mycobacteriales</taxon>
        <taxon>Dietziaceae</taxon>
        <taxon>Dietzia</taxon>
    </lineage>
</organism>
<protein>
    <recommendedName>
        <fullName evidence="6">YbjN domain-containing protein</fullName>
    </recommendedName>
</protein>
<evidence type="ECO:0000313" key="5">
    <source>
        <dbReference type="Proteomes" id="UP001589700"/>
    </source>
</evidence>
<sequence length="342" mass="37367">MPEFEFDVDASIAAGWERFAVRLAGFLRDLVPGATFDLTVPVLGVQSSQPPFIRFTTSEPDSDATHTAVLQERTRHIEAEVSGGGAEDHPIPLRSSQLDQLAGLGWEVTHDPAAATRARIRLPAFEAPHLSHLVAGTMERVFGIPHPVFLHDVVDIEHTTADPRPPSDEPGGGPSTPPAGNSPSLADDPDFHPVTITDPDQATQVLSTALSEVYNDRVEVDDHDVFTVPTACVVVFVRAHRSMPLIVFRSPLVPVVEDAAAAETEVAILNRDSLWCRYVFDGKAIVAESEFVDRVFVPVNFKIKLAEIVAELDDVYPDLARRVASSQWRDLHSADDPKIDDQ</sequence>
<feature type="domain" description="TY-Chap N-terminal" evidence="3">
    <location>
        <begin position="15"/>
        <end position="150"/>
    </location>
</feature>
<dbReference type="RefSeq" id="WP_182630850.1">
    <property type="nucleotide sequence ID" value="NZ_JAALDM010000015.1"/>
</dbReference>
<accession>A0ABV5JTY6</accession>
<name>A0ABV5JTY6_9ACTN</name>
<gene>
    <name evidence="4" type="ORF">ACFFVD_15875</name>
</gene>
<evidence type="ECO:0000259" key="3">
    <source>
        <dbReference type="Pfam" id="PF22552"/>
    </source>
</evidence>
<dbReference type="EMBL" id="JBHMDY010000013">
    <property type="protein sequence ID" value="MFB9261276.1"/>
    <property type="molecule type" value="Genomic_DNA"/>
</dbReference>
<comment type="caution">
    <text evidence="4">The sequence shown here is derived from an EMBL/GenBank/DDBJ whole genome shotgun (WGS) entry which is preliminary data.</text>
</comment>
<proteinExistence type="predicted"/>
<dbReference type="Proteomes" id="UP001589700">
    <property type="component" value="Unassembled WGS sequence"/>
</dbReference>
<keyword evidence="5" id="KW-1185">Reference proteome</keyword>
<evidence type="ECO:0000259" key="2">
    <source>
        <dbReference type="Pfam" id="PF22551"/>
    </source>
</evidence>
<dbReference type="InterPro" id="IPR054344">
    <property type="entry name" value="TY-Chap_N"/>
</dbReference>